<accession>A0A1B6H8Q9</accession>
<keyword evidence="1" id="KW-0812">Transmembrane</keyword>
<gene>
    <name evidence="2" type="ORF">g.5756</name>
</gene>
<name>A0A1B6H8Q9_9HEMI</name>
<keyword evidence="1" id="KW-1133">Transmembrane helix</keyword>
<proteinExistence type="predicted"/>
<evidence type="ECO:0000256" key="1">
    <source>
        <dbReference type="SAM" id="Phobius"/>
    </source>
</evidence>
<dbReference type="AlphaFoldDB" id="A0A1B6H8Q9"/>
<organism evidence="2">
    <name type="scientific">Homalodisca liturata</name>
    <dbReference type="NCBI Taxonomy" id="320908"/>
    <lineage>
        <taxon>Eukaryota</taxon>
        <taxon>Metazoa</taxon>
        <taxon>Ecdysozoa</taxon>
        <taxon>Arthropoda</taxon>
        <taxon>Hexapoda</taxon>
        <taxon>Insecta</taxon>
        <taxon>Pterygota</taxon>
        <taxon>Neoptera</taxon>
        <taxon>Paraneoptera</taxon>
        <taxon>Hemiptera</taxon>
        <taxon>Auchenorrhyncha</taxon>
        <taxon>Membracoidea</taxon>
        <taxon>Cicadellidae</taxon>
        <taxon>Cicadellinae</taxon>
        <taxon>Proconiini</taxon>
        <taxon>Homalodisca</taxon>
    </lineage>
</organism>
<sequence>MAITRSLPDTMSSSTSRSSPLTAVQLHVVVLIVSCLVGCAAGSCLSYGHSCWGAHGKRNGGARGGGDTQWFISRLAPVSSRAHQQPDPLQHQWLSKSPTDISEDQRRVSLAEASMILPEDQDVSDDVVAADDKEVIIMEQPPRLYKILNRLPSKLEFKTPESK</sequence>
<protein>
    <submittedName>
        <fullName evidence="2">Uncharacterized protein</fullName>
    </submittedName>
</protein>
<evidence type="ECO:0000313" key="2">
    <source>
        <dbReference type="EMBL" id="JAS71014.1"/>
    </source>
</evidence>
<reference evidence="2" key="1">
    <citation type="submission" date="2015-11" db="EMBL/GenBank/DDBJ databases">
        <title>De novo transcriptome assembly of four potential Pierce s Disease insect vectors from Arizona vineyards.</title>
        <authorList>
            <person name="Tassone E.E."/>
        </authorList>
    </citation>
    <scope>NUCLEOTIDE SEQUENCE</scope>
</reference>
<dbReference type="PROSITE" id="PS51257">
    <property type="entry name" value="PROKAR_LIPOPROTEIN"/>
    <property type="match status" value="1"/>
</dbReference>
<feature type="transmembrane region" description="Helical" evidence="1">
    <location>
        <begin position="26"/>
        <end position="48"/>
    </location>
</feature>
<dbReference type="EMBL" id="GECU01036692">
    <property type="protein sequence ID" value="JAS71014.1"/>
    <property type="molecule type" value="Transcribed_RNA"/>
</dbReference>
<keyword evidence="1" id="KW-0472">Membrane</keyword>